<sequence>MVGVKIDLHTHSADSDGTESPADVARAARAAGLDVFALTDHDTTSGWKDAGDTAVALGVSFVPGMEISCTTEDGISVHLLSYLHDPADPQLLAEVESSRSSRLTRAERMVELLSEDYPIDWDVVREHVHEGATVGRPHIADALVSVGVVESRSAAFASVLSTRSRYYVPHYAPDPVHAVRLVRSAGGVPVFAHPLAAARGRVVGPEVFEAMIDAGLAGLEVAHRDNPDDARALLSRMASEHDLVVTGSSDYHGAGKPNRLGENLTSVQSLVRIEEQATSGVRVRHP</sequence>
<evidence type="ECO:0000313" key="2">
    <source>
        <dbReference type="EMBL" id="GGG50244.1"/>
    </source>
</evidence>
<keyword evidence="3" id="KW-1185">Reference proteome</keyword>
<evidence type="ECO:0000259" key="1">
    <source>
        <dbReference type="SMART" id="SM00481"/>
    </source>
</evidence>
<name>A0A917LPP4_9MICC</name>
<organism evidence="2 3">
    <name type="scientific">Kocuria dechangensis</name>
    <dbReference type="NCBI Taxonomy" id="1176249"/>
    <lineage>
        <taxon>Bacteria</taxon>
        <taxon>Bacillati</taxon>
        <taxon>Actinomycetota</taxon>
        <taxon>Actinomycetes</taxon>
        <taxon>Micrococcales</taxon>
        <taxon>Micrococcaceae</taxon>
        <taxon>Kocuria</taxon>
    </lineage>
</organism>
<accession>A0A917LPP4</accession>
<dbReference type="EMBL" id="BMEQ01000004">
    <property type="protein sequence ID" value="GGG50244.1"/>
    <property type="molecule type" value="Genomic_DNA"/>
</dbReference>
<feature type="domain" description="Polymerase/histidinol phosphatase N-terminal" evidence="1">
    <location>
        <begin position="6"/>
        <end position="71"/>
    </location>
</feature>
<dbReference type="InterPro" id="IPR052018">
    <property type="entry name" value="PHP_domain"/>
</dbReference>
<proteinExistence type="predicted"/>
<dbReference type="SUPFAM" id="SSF89550">
    <property type="entry name" value="PHP domain-like"/>
    <property type="match status" value="1"/>
</dbReference>
<dbReference type="InterPro" id="IPR004013">
    <property type="entry name" value="PHP_dom"/>
</dbReference>
<dbReference type="Pfam" id="PF02811">
    <property type="entry name" value="PHP"/>
    <property type="match status" value="1"/>
</dbReference>
<comment type="caution">
    <text evidence="2">The sequence shown here is derived from an EMBL/GenBank/DDBJ whole genome shotgun (WGS) entry which is preliminary data.</text>
</comment>
<dbReference type="SMART" id="SM00481">
    <property type="entry name" value="POLIIIAc"/>
    <property type="match status" value="1"/>
</dbReference>
<dbReference type="InterPro" id="IPR016195">
    <property type="entry name" value="Pol/histidinol_Pase-like"/>
</dbReference>
<dbReference type="CDD" id="cd07438">
    <property type="entry name" value="PHP_HisPPase_AMP"/>
    <property type="match status" value="1"/>
</dbReference>
<dbReference type="Proteomes" id="UP000638848">
    <property type="component" value="Unassembled WGS sequence"/>
</dbReference>
<dbReference type="PANTHER" id="PTHR42924:SF3">
    <property type="entry name" value="POLYMERASE_HISTIDINOL PHOSPHATASE N-TERMINAL DOMAIN-CONTAINING PROTEIN"/>
    <property type="match status" value="1"/>
</dbReference>
<reference evidence="2" key="1">
    <citation type="journal article" date="2014" name="Int. J. Syst. Evol. Microbiol.">
        <title>Complete genome sequence of Corynebacterium casei LMG S-19264T (=DSM 44701T), isolated from a smear-ripened cheese.</title>
        <authorList>
            <consortium name="US DOE Joint Genome Institute (JGI-PGF)"/>
            <person name="Walter F."/>
            <person name="Albersmeier A."/>
            <person name="Kalinowski J."/>
            <person name="Ruckert C."/>
        </authorList>
    </citation>
    <scope>NUCLEOTIDE SEQUENCE</scope>
    <source>
        <strain evidence="2">CGMCC 1.12187</strain>
    </source>
</reference>
<dbReference type="InterPro" id="IPR003141">
    <property type="entry name" value="Pol/His_phosphatase_N"/>
</dbReference>
<evidence type="ECO:0000313" key="3">
    <source>
        <dbReference type="Proteomes" id="UP000638848"/>
    </source>
</evidence>
<dbReference type="PANTHER" id="PTHR42924">
    <property type="entry name" value="EXONUCLEASE"/>
    <property type="match status" value="1"/>
</dbReference>
<dbReference type="GO" id="GO:0035312">
    <property type="term" value="F:5'-3' DNA exonuclease activity"/>
    <property type="evidence" value="ECO:0007669"/>
    <property type="project" value="TreeGrafter"/>
</dbReference>
<reference evidence="2" key="2">
    <citation type="submission" date="2020-09" db="EMBL/GenBank/DDBJ databases">
        <authorList>
            <person name="Sun Q."/>
            <person name="Zhou Y."/>
        </authorList>
    </citation>
    <scope>NUCLEOTIDE SEQUENCE</scope>
    <source>
        <strain evidence="2">CGMCC 1.12187</strain>
    </source>
</reference>
<dbReference type="GO" id="GO:0004534">
    <property type="term" value="F:5'-3' RNA exonuclease activity"/>
    <property type="evidence" value="ECO:0007669"/>
    <property type="project" value="TreeGrafter"/>
</dbReference>
<dbReference type="Gene3D" id="1.10.150.650">
    <property type="match status" value="1"/>
</dbReference>
<gene>
    <name evidence="2" type="ORF">GCM10011374_10960</name>
</gene>
<dbReference type="Gene3D" id="3.20.20.140">
    <property type="entry name" value="Metal-dependent hydrolases"/>
    <property type="match status" value="1"/>
</dbReference>
<dbReference type="AlphaFoldDB" id="A0A917LPP4"/>
<protein>
    <submittedName>
        <fullName evidence="2">Metal-dependent phosphoesterase</fullName>
    </submittedName>
</protein>